<evidence type="ECO:0000256" key="3">
    <source>
        <dbReference type="SAM" id="MobiDB-lite"/>
    </source>
</evidence>
<dbReference type="Pfam" id="PF01817">
    <property type="entry name" value="CM_2"/>
    <property type="match status" value="1"/>
</dbReference>
<dbReference type="InterPro" id="IPR006218">
    <property type="entry name" value="DAHP1/KDSA"/>
</dbReference>
<dbReference type="Proteomes" id="UP000005551">
    <property type="component" value="Unassembled WGS sequence"/>
</dbReference>
<gene>
    <name evidence="5" type="ORF">A3SI_10019</name>
</gene>
<dbReference type="PANTHER" id="PTHR43018">
    <property type="entry name" value="PHOSPHO-2-DEHYDRO-3-DEOXYHEPTONATE ALDOLASE"/>
    <property type="match status" value="1"/>
</dbReference>
<organism evidence="5 6">
    <name type="scientific">Nitritalea halalkaliphila LW7</name>
    <dbReference type="NCBI Taxonomy" id="1189621"/>
    <lineage>
        <taxon>Bacteria</taxon>
        <taxon>Pseudomonadati</taxon>
        <taxon>Bacteroidota</taxon>
        <taxon>Cytophagia</taxon>
        <taxon>Cytophagales</taxon>
        <taxon>Cyclobacteriaceae</taxon>
        <taxon>Nitritalea</taxon>
    </lineage>
</organism>
<dbReference type="PROSITE" id="PS51168">
    <property type="entry name" value="CHORISMATE_MUT_2"/>
    <property type="match status" value="1"/>
</dbReference>
<evidence type="ECO:0000313" key="5">
    <source>
        <dbReference type="EMBL" id="EIM76370.1"/>
    </source>
</evidence>
<dbReference type="STRING" id="1189621.A3SI_10019"/>
<dbReference type="AlphaFoldDB" id="I5C3G8"/>
<feature type="compositionally biased region" description="Basic and acidic residues" evidence="3">
    <location>
        <begin position="372"/>
        <end position="382"/>
    </location>
</feature>
<dbReference type="EMBL" id="AJYA01000021">
    <property type="protein sequence ID" value="EIM76370.1"/>
    <property type="molecule type" value="Genomic_DNA"/>
</dbReference>
<dbReference type="PATRIC" id="fig|1189621.3.peg.2085"/>
<accession>I5C3G8</accession>
<dbReference type="Gene3D" id="3.20.20.70">
    <property type="entry name" value="Aldolase class I"/>
    <property type="match status" value="1"/>
</dbReference>
<reference evidence="5 6" key="1">
    <citation type="submission" date="2012-05" db="EMBL/GenBank/DDBJ databases">
        <title>Genome sequence of Nitritalea halalkaliphila LW7.</title>
        <authorList>
            <person name="Jangir P.K."/>
            <person name="Singh A."/>
            <person name="Shivaji S."/>
            <person name="Sharma R."/>
        </authorList>
    </citation>
    <scope>NUCLEOTIDE SEQUENCE [LARGE SCALE GENOMIC DNA]</scope>
    <source>
        <strain evidence="5 6">LW7</strain>
    </source>
</reference>
<dbReference type="RefSeq" id="WP_009054999.1">
    <property type="nucleotide sequence ID" value="NZ_AJYA01000021.1"/>
</dbReference>
<proteinExistence type="predicted"/>
<dbReference type="InterPro" id="IPR052899">
    <property type="entry name" value="Class-I_DAHP_synthase"/>
</dbReference>
<comment type="caution">
    <text evidence="5">The sequence shown here is derived from an EMBL/GenBank/DDBJ whole genome shotgun (WGS) entry which is preliminary data.</text>
</comment>
<sequence>MVIESMQDKVIIAGPCSVETPEQLRATVVPLVAGGIKEIRVGIWKPRTRPGSFEGLGKQALPWVEALGNELEVDFTTEVARPLHVEEALRHNITRFWIGARSTTNPFTVQELAEAMRGLKVSVMIKNPVNPDPALWIGAVERMQAMGIEDIRLIHRGFSNYSDTFYRNSPMWQLPISLKTHFPDLPMLCDPSHICGRRDTLAQVAQMAMDLNFDGLMVETHHQPDAAWSDAVQQLTPEAFFALLKGLRTVREAVESWEAKKILQGLRDAIDACDRELMEALLRRQNLAKEVGLLKKKHGVALFQRERWKQVFASRAEWAEAAGLDAAFVQHMYELIHVHALKTQEAALQSGGPPSSPPGSPKNGVKAQLNGKTKDGDQKDSNPDSSPAEGENPAEE</sequence>
<name>I5C3G8_9BACT</name>
<keyword evidence="6" id="KW-1185">Reference proteome</keyword>
<feature type="region of interest" description="Disordered" evidence="3">
    <location>
        <begin position="346"/>
        <end position="396"/>
    </location>
</feature>
<keyword evidence="2" id="KW-0808">Transferase</keyword>
<dbReference type="EC" id="5.4.99.5" evidence="1"/>
<dbReference type="InterPro" id="IPR036979">
    <property type="entry name" value="CM_dom_sf"/>
</dbReference>
<dbReference type="SUPFAM" id="SSF48600">
    <property type="entry name" value="Chorismate mutase II"/>
    <property type="match status" value="1"/>
</dbReference>
<dbReference type="InterPro" id="IPR036263">
    <property type="entry name" value="Chorismate_II_sf"/>
</dbReference>
<evidence type="ECO:0000256" key="1">
    <source>
        <dbReference type="ARBA" id="ARBA00012404"/>
    </source>
</evidence>
<dbReference type="SUPFAM" id="SSF51569">
    <property type="entry name" value="Aldolase"/>
    <property type="match status" value="1"/>
</dbReference>
<dbReference type="PANTHER" id="PTHR43018:SF1">
    <property type="entry name" value="PROTEIN AROA(G)"/>
    <property type="match status" value="1"/>
</dbReference>
<dbReference type="Gene3D" id="1.20.59.10">
    <property type="entry name" value="Chorismate mutase"/>
    <property type="match status" value="1"/>
</dbReference>
<evidence type="ECO:0000313" key="6">
    <source>
        <dbReference type="Proteomes" id="UP000005551"/>
    </source>
</evidence>
<evidence type="ECO:0000256" key="2">
    <source>
        <dbReference type="ARBA" id="ARBA00022679"/>
    </source>
</evidence>
<dbReference type="SMART" id="SM00830">
    <property type="entry name" value="CM_2"/>
    <property type="match status" value="1"/>
</dbReference>
<dbReference type="InterPro" id="IPR002701">
    <property type="entry name" value="CM_II_prokaryot"/>
</dbReference>
<dbReference type="Pfam" id="PF00793">
    <property type="entry name" value="DAHP_synth_1"/>
    <property type="match status" value="1"/>
</dbReference>
<dbReference type="GO" id="GO:0046417">
    <property type="term" value="P:chorismate metabolic process"/>
    <property type="evidence" value="ECO:0007669"/>
    <property type="project" value="InterPro"/>
</dbReference>
<evidence type="ECO:0000259" key="4">
    <source>
        <dbReference type="PROSITE" id="PS51168"/>
    </source>
</evidence>
<dbReference type="GO" id="GO:0016740">
    <property type="term" value="F:transferase activity"/>
    <property type="evidence" value="ECO:0007669"/>
    <property type="project" value="UniProtKB-KW"/>
</dbReference>
<feature type="domain" description="Chorismate mutase" evidence="4">
    <location>
        <begin position="257"/>
        <end position="348"/>
    </location>
</feature>
<dbReference type="GO" id="GO:0004106">
    <property type="term" value="F:chorismate mutase activity"/>
    <property type="evidence" value="ECO:0007669"/>
    <property type="project" value="UniProtKB-EC"/>
</dbReference>
<dbReference type="OrthoDB" id="9780456at2"/>
<dbReference type="InterPro" id="IPR013785">
    <property type="entry name" value="Aldolase_TIM"/>
</dbReference>
<protein>
    <recommendedName>
        <fullName evidence="1">chorismate mutase</fullName>
        <ecNumber evidence="1">5.4.99.5</ecNumber>
    </recommendedName>
</protein>